<keyword evidence="3" id="KW-0520">NAD</keyword>
<reference evidence="7" key="1">
    <citation type="submission" date="2017-02" db="UniProtKB">
        <authorList>
            <consortium name="WormBaseParasite"/>
        </authorList>
    </citation>
    <scope>IDENTIFICATION</scope>
</reference>
<evidence type="ECO:0000256" key="5">
    <source>
        <dbReference type="SAM" id="Phobius"/>
    </source>
</evidence>
<dbReference type="GO" id="GO:0005811">
    <property type="term" value="C:lipid droplet"/>
    <property type="evidence" value="ECO:0007669"/>
    <property type="project" value="TreeGrafter"/>
</dbReference>
<dbReference type="STRING" id="451379.A0A0N5A9S1"/>
<dbReference type="PROSITE" id="PS00061">
    <property type="entry name" value="ADH_SHORT"/>
    <property type="match status" value="1"/>
</dbReference>
<protein>
    <submittedName>
        <fullName evidence="7">Short-chain dehydrogenase/reductase family 16C member 6</fullName>
    </submittedName>
</protein>
<dbReference type="Proteomes" id="UP000046393">
    <property type="component" value="Unplaced"/>
</dbReference>
<dbReference type="GO" id="GO:0016616">
    <property type="term" value="F:oxidoreductase activity, acting on the CH-OH group of donors, NAD or NADP as acceptor"/>
    <property type="evidence" value="ECO:0007669"/>
    <property type="project" value="TreeGrafter"/>
</dbReference>
<evidence type="ECO:0000313" key="6">
    <source>
        <dbReference type="Proteomes" id="UP000046393"/>
    </source>
</evidence>
<dbReference type="PRINTS" id="PR00081">
    <property type="entry name" value="GDHRDH"/>
</dbReference>
<accession>A0A0N5A9S1</accession>
<dbReference type="PRINTS" id="PR00080">
    <property type="entry name" value="SDRFAMILY"/>
</dbReference>
<dbReference type="CDD" id="cd05339">
    <property type="entry name" value="17beta-HSDXI-like_SDR_c"/>
    <property type="match status" value="1"/>
</dbReference>
<dbReference type="PANTHER" id="PTHR24322:SF742">
    <property type="entry name" value="PROTEIN DHS-3"/>
    <property type="match status" value="1"/>
</dbReference>
<keyword evidence="5" id="KW-0472">Membrane</keyword>
<dbReference type="PANTHER" id="PTHR24322">
    <property type="entry name" value="PKSB"/>
    <property type="match status" value="1"/>
</dbReference>
<evidence type="ECO:0000256" key="1">
    <source>
        <dbReference type="ARBA" id="ARBA00006484"/>
    </source>
</evidence>
<keyword evidence="6" id="KW-1185">Reference proteome</keyword>
<proteinExistence type="inferred from homology"/>
<sequence>MIDGFLVQLCQEKSTTGEMLDFILETCFTFIKFIILIIIGSVKALLPIGILPRKSVAGEVVLITGAGSGIGRLMAIEFAKLGAKVVIWDIDEKGMQESIEMASKYGTKVRGYKVDLSRREEIYETAEKVKKEVGDVDILINNAGIVTGKKLCDCPDNLIKLTMDVNVMSHFFTIKAFLPHMLENNHGHIISVASIAGIFGTADLVDYCASKHAAVGLCSSLQSELTVMKKNDIHITVICPYYINTGMFNGCESKFSSLFPILEPEYVVTKIMDAVLTNQERLYIPKLTYVAAALQSFVPPAATHVLEDYLGTMYGMEHFTGRKCSAK</sequence>
<dbReference type="WBParaSite" id="SMUV_0000087501-mRNA-1">
    <property type="protein sequence ID" value="SMUV_0000087501-mRNA-1"/>
    <property type="gene ID" value="SMUV_0000087501"/>
</dbReference>
<dbReference type="SUPFAM" id="SSF51735">
    <property type="entry name" value="NAD(P)-binding Rossmann-fold domains"/>
    <property type="match status" value="1"/>
</dbReference>
<feature type="transmembrane region" description="Helical" evidence="5">
    <location>
        <begin position="22"/>
        <end position="46"/>
    </location>
</feature>
<dbReference type="Gene3D" id="3.40.50.720">
    <property type="entry name" value="NAD(P)-binding Rossmann-like Domain"/>
    <property type="match status" value="1"/>
</dbReference>
<name>A0A0N5A9S1_9BILA</name>
<evidence type="ECO:0000256" key="2">
    <source>
        <dbReference type="ARBA" id="ARBA00023002"/>
    </source>
</evidence>
<organism evidence="6 7">
    <name type="scientific">Syphacia muris</name>
    <dbReference type="NCBI Taxonomy" id="451379"/>
    <lineage>
        <taxon>Eukaryota</taxon>
        <taxon>Metazoa</taxon>
        <taxon>Ecdysozoa</taxon>
        <taxon>Nematoda</taxon>
        <taxon>Chromadorea</taxon>
        <taxon>Rhabditida</taxon>
        <taxon>Spirurina</taxon>
        <taxon>Oxyuridomorpha</taxon>
        <taxon>Oxyuroidea</taxon>
        <taxon>Oxyuridae</taxon>
        <taxon>Syphacia</taxon>
    </lineage>
</organism>
<evidence type="ECO:0000256" key="3">
    <source>
        <dbReference type="ARBA" id="ARBA00023027"/>
    </source>
</evidence>
<dbReference type="FunFam" id="3.40.50.720:FF:000202">
    <property type="entry name" value="Short-chain dehydrogenase/reductase family 16C member 6"/>
    <property type="match status" value="1"/>
</dbReference>
<dbReference type="InterPro" id="IPR036291">
    <property type="entry name" value="NAD(P)-bd_dom_sf"/>
</dbReference>
<evidence type="ECO:0000313" key="7">
    <source>
        <dbReference type="WBParaSite" id="SMUV_0000087501-mRNA-1"/>
    </source>
</evidence>
<dbReference type="Pfam" id="PF00106">
    <property type="entry name" value="adh_short"/>
    <property type="match status" value="1"/>
</dbReference>
<keyword evidence="5" id="KW-1133">Transmembrane helix</keyword>
<keyword evidence="5" id="KW-0812">Transmembrane</keyword>
<keyword evidence="2" id="KW-0560">Oxidoreductase</keyword>
<comment type="similarity">
    <text evidence="1 4">Belongs to the short-chain dehydrogenases/reductases (SDR) family.</text>
</comment>
<evidence type="ECO:0000256" key="4">
    <source>
        <dbReference type="RuleBase" id="RU000363"/>
    </source>
</evidence>
<dbReference type="InterPro" id="IPR020904">
    <property type="entry name" value="Sc_DH/Rdtase_CS"/>
</dbReference>
<dbReference type="InterPro" id="IPR002347">
    <property type="entry name" value="SDR_fam"/>
</dbReference>
<dbReference type="AlphaFoldDB" id="A0A0N5A9S1"/>